<keyword evidence="6 12" id="KW-0028">Amino-acid biosynthesis</keyword>
<dbReference type="EMBL" id="SNZV01000009">
    <property type="protein sequence ID" value="TDS10339.1"/>
    <property type="molecule type" value="Genomic_DNA"/>
</dbReference>
<dbReference type="OrthoDB" id="9811476at2"/>
<evidence type="ECO:0000256" key="2">
    <source>
        <dbReference type="ARBA" id="ARBA00001933"/>
    </source>
</evidence>
<dbReference type="CDD" id="cd01562">
    <property type="entry name" value="Thr-dehyd"/>
    <property type="match status" value="1"/>
</dbReference>
<dbReference type="GO" id="GO:0004794">
    <property type="term" value="F:threonine deaminase activity"/>
    <property type="evidence" value="ECO:0007669"/>
    <property type="project" value="UniProtKB-UniRule"/>
</dbReference>
<evidence type="ECO:0000256" key="3">
    <source>
        <dbReference type="ARBA" id="ARBA00004810"/>
    </source>
</evidence>
<dbReference type="UniPathway" id="UPA00047">
    <property type="reaction ID" value="UER00054"/>
</dbReference>
<dbReference type="PANTHER" id="PTHR48078:SF11">
    <property type="entry name" value="THREONINE DEHYDRATASE, MITOCHONDRIAL"/>
    <property type="match status" value="1"/>
</dbReference>
<dbReference type="GO" id="GO:0030170">
    <property type="term" value="F:pyridoxal phosphate binding"/>
    <property type="evidence" value="ECO:0007669"/>
    <property type="project" value="InterPro"/>
</dbReference>
<dbReference type="Pfam" id="PF00585">
    <property type="entry name" value="Thr_dehydrat_C"/>
    <property type="match status" value="1"/>
</dbReference>
<dbReference type="GO" id="GO:0006567">
    <property type="term" value="P:L-threonine catabolic process"/>
    <property type="evidence" value="ECO:0007669"/>
    <property type="project" value="TreeGrafter"/>
</dbReference>
<evidence type="ECO:0000256" key="1">
    <source>
        <dbReference type="ARBA" id="ARBA00001274"/>
    </source>
</evidence>
<dbReference type="SUPFAM" id="SSF55021">
    <property type="entry name" value="ACT-like"/>
    <property type="match status" value="1"/>
</dbReference>
<keyword evidence="9 12" id="KW-0456">Lyase</keyword>
<accession>A0A4R7CTF3</accession>
<evidence type="ECO:0000256" key="10">
    <source>
        <dbReference type="ARBA" id="ARBA00023304"/>
    </source>
</evidence>
<evidence type="ECO:0000256" key="8">
    <source>
        <dbReference type="ARBA" id="ARBA00022898"/>
    </source>
</evidence>
<dbReference type="InterPro" id="IPR001926">
    <property type="entry name" value="TrpB-like_PALP"/>
</dbReference>
<keyword evidence="10 12" id="KW-0100">Branched-chain amino acid biosynthesis</keyword>
<evidence type="ECO:0000256" key="4">
    <source>
        <dbReference type="ARBA" id="ARBA00010869"/>
    </source>
</evidence>
<dbReference type="Gene3D" id="3.40.50.1100">
    <property type="match status" value="2"/>
</dbReference>
<evidence type="ECO:0000313" key="14">
    <source>
        <dbReference type="EMBL" id="TDS10339.1"/>
    </source>
</evidence>
<comment type="subunit">
    <text evidence="5 12">Homotetramer.</text>
</comment>
<proteinExistence type="inferred from homology"/>
<dbReference type="InterPro" id="IPR050147">
    <property type="entry name" value="Ser/Thr_Dehydratase"/>
</dbReference>
<comment type="caution">
    <text evidence="14">The sequence shown here is derived from an EMBL/GenBank/DDBJ whole genome shotgun (WGS) entry which is preliminary data.</text>
</comment>
<dbReference type="FunFam" id="3.40.50.1100:FF:000007">
    <property type="entry name" value="L-threonine dehydratase catabolic TdcB"/>
    <property type="match status" value="1"/>
</dbReference>
<dbReference type="PROSITE" id="PS00165">
    <property type="entry name" value="DEHYDRATASE_SER_THR"/>
    <property type="match status" value="1"/>
</dbReference>
<evidence type="ECO:0000256" key="11">
    <source>
        <dbReference type="ARBA" id="ARBA00025527"/>
    </source>
</evidence>
<dbReference type="SUPFAM" id="SSF53686">
    <property type="entry name" value="Tryptophan synthase beta subunit-like PLP-dependent enzymes"/>
    <property type="match status" value="1"/>
</dbReference>
<organism evidence="14 15">
    <name type="scientific">Sphingobacterium paludis</name>
    <dbReference type="NCBI Taxonomy" id="1476465"/>
    <lineage>
        <taxon>Bacteria</taxon>
        <taxon>Pseudomonadati</taxon>
        <taxon>Bacteroidota</taxon>
        <taxon>Sphingobacteriia</taxon>
        <taxon>Sphingobacteriales</taxon>
        <taxon>Sphingobacteriaceae</taxon>
        <taxon>Sphingobacterium</taxon>
    </lineage>
</organism>
<evidence type="ECO:0000256" key="7">
    <source>
        <dbReference type="ARBA" id="ARBA00022624"/>
    </source>
</evidence>
<dbReference type="InterPro" id="IPR036052">
    <property type="entry name" value="TrpB-like_PALP_sf"/>
</dbReference>
<dbReference type="GO" id="GO:0009097">
    <property type="term" value="P:isoleucine biosynthetic process"/>
    <property type="evidence" value="ECO:0007669"/>
    <property type="project" value="UniProtKB-UniRule"/>
</dbReference>
<evidence type="ECO:0000256" key="6">
    <source>
        <dbReference type="ARBA" id="ARBA00022605"/>
    </source>
</evidence>
<name>A0A4R7CTF3_9SPHI</name>
<evidence type="ECO:0000256" key="9">
    <source>
        <dbReference type="ARBA" id="ARBA00023239"/>
    </source>
</evidence>
<comment type="cofactor">
    <cofactor evidence="2 12">
        <name>pyridoxal 5'-phosphate</name>
        <dbReference type="ChEBI" id="CHEBI:597326"/>
    </cofactor>
</comment>
<evidence type="ECO:0000259" key="13">
    <source>
        <dbReference type="PROSITE" id="PS51672"/>
    </source>
</evidence>
<keyword evidence="15" id="KW-1185">Reference proteome</keyword>
<comment type="function">
    <text evidence="11 12">Catalyzes the anaerobic formation of alpha-ketobutyrate and ammonia from threonine in a two-step reaction. The first step involved a dehydration of threonine and a production of enamine intermediates (aminocrotonate), which tautomerizes to its imine form (iminobutyrate). Both intermediates are unstable and short-lived. The second step is the nonenzymatic hydrolysis of the enamine/imine intermediates to form 2-ketobutyrate and free ammonia. In the low water environment of the cell, the second step is accelerated by RidA.</text>
</comment>
<dbReference type="InterPro" id="IPR001721">
    <property type="entry name" value="TD_ACT-like"/>
</dbReference>
<keyword evidence="8 12" id="KW-0663">Pyridoxal phosphate</keyword>
<dbReference type="InterPro" id="IPR045865">
    <property type="entry name" value="ACT-like_dom_sf"/>
</dbReference>
<sequence length="415" mass="46113">MDLSTLTIDSQQAAERIKDVVYRTPLQYNLHLSEKYDAEIYLKREDLQVVRSYKLRGAYNKIVSLSEAERSKGVTCASAGNHAQGVALSCKKLNIKGVIFMPGPTPRQKITQTEMWGNGNIEIVLTGDTFDDCQRAALDYSQEHGMTFIPPFDDVKVIEGQGTVAVEILEDLPDLDAIFIPIGGGGLSSGVSYHMKKFAPQVKLYGVEPEGAPSMLAALENGSPIELEQINKFVDGAAVKKIGALTYAISSQLLDSVKPIPEGKICTTILQLYNKDAIVAEPAGALSIAALEFHKEEIKGKKVVCVVSGGNNDIDRMSEIKEMSLLYEGFKHYFIVRFPQRPGALRLLVTEVLGPKDDITRFEYIKKTERERGPALIGIELNDPKDYTSFIERMKAYKFDFIEINKDQTLFEYLV</sequence>
<dbReference type="GO" id="GO:0006565">
    <property type="term" value="P:L-serine catabolic process"/>
    <property type="evidence" value="ECO:0007669"/>
    <property type="project" value="TreeGrafter"/>
</dbReference>
<dbReference type="PANTHER" id="PTHR48078">
    <property type="entry name" value="THREONINE DEHYDRATASE, MITOCHONDRIAL-RELATED"/>
    <property type="match status" value="1"/>
</dbReference>
<dbReference type="EC" id="4.3.1.19" evidence="12"/>
<dbReference type="PROSITE" id="PS51672">
    <property type="entry name" value="ACT_LIKE"/>
    <property type="match status" value="1"/>
</dbReference>
<comment type="catalytic activity">
    <reaction evidence="1 12">
        <text>L-threonine = 2-oxobutanoate + NH4(+)</text>
        <dbReference type="Rhea" id="RHEA:22108"/>
        <dbReference type="ChEBI" id="CHEBI:16763"/>
        <dbReference type="ChEBI" id="CHEBI:28938"/>
        <dbReference type="ChEBI" id="CHEBI:57926"/>
        <dbReference type="EC" id="4.3.1.19"/>
    </reaction>
</comment>
<dbReference type="RefSeq" id="WP_133641672.1">
    <property type="nucleotide sequence ID" value="NZ_SNZV01000009.1"/>
</dbReference>
<dbReference type="GO" id="GO:0003941">
    <property type="term" value="F:L-serine ammonia-lyase activity"/>
    <property type="evidence" value="ECO:0007669"/>
    <property type="project" value="TreeGrafter"/>
</dbReference>
<dbReference type="Proteomes" id="UP000294752">
    <property type="component" value="Unassembled WGS sequence"/>
</dbReference>
<feature type="domain" description="ACT-like" evidence="13">
    <location>
        <begin position="332"/>
        <end position="406"/>
    </location>
</feature>
<comment type="similarity">
    <text evidence="4 12">Belongs to the serine/threonine dehydratase family.</text>
</comment>
<dbReference type="NCBIfam" id="NF006390">
    <property type="entry name" value="PRK08639.1"/>
    <property type="match status" value="1"/>
</dbReference>
<keyword evidence="7 12" id="KW-0412">Isoleucine biosynthesis</keyword>
<dbReference type="FunFam" id="3.40.50.1100:FF:000005">
    <property type="entry name" value="Threonine dehydratase catabolic"/>
    <property type="match status" value="1"/>
</dbReference>
<dbReference type="InterPro" id="IPR000634">
    <property type="entry name" value="Ser/Thr_deHydtase_PyrdxlP-BS"/>
</dbReference>
<evidence type="ECO:0000313" key="15">
    <source>
        <dbReference type="Proteomes" id="UP000294752"/>
    </source>
</evidence>
<reference evidence="14 15" key="1">
    <citation type="submission" date="2019-03" db="EMBL/GenBank/DDBJ databases">
        <title>Genomic Encyclopedia of Type Strains, Phase III (KMG-III): the genomes of soil and plant-associated and newly described type strains.</title>
        <authorList>
            <person name="Whitman W."/>
        </authorList>
    </citation>
    <scope>NUCLEOTIDE SEQUENCE [LARGE SCALE GENOMIC DNA]</scope>
    <source>
        <strain evidence="14 15">CGMCC 1.12801</strain>
    </source>
</reference>
<comment type="pathway">
    <text evidence="3 12">Amino-acid biosynthesis; L-isoleucine biosynthesis; 2-oxobutanoate from L-threonine: step 1/1.</text>
</comment>
<protein>
    <recommendedName>
        <fullName evidence="12">L-threonine dehydratase</fullName>
        <ecNumber evidence="12">4.3.1.19</ecNumber>
    </recommendedName>
    <alternativeName>
        <fullName evidence="12">Threonine deaminase</fullName>
    </alternativeName>
</protein>
<evidence type="ECO:0000256" key="5">
    <source>
        <dbReference type="ARBA" id="ARBA00011881"/>
    </source>
</evidence>
<gene>
    <name evidence="12" type="primary">ilvA</name>
    <name evidence="14" type="ORF">B0I21_109104</name>
</gene>
<dbReference type="AlphaFoldDB" id="A0A4R7CTF3"/>
<dbReference type="NCBIfam" id="TIGR02079">
    <property type="entry name" value="THD1"/>
    <property type="match status" value="1"/>
</dbReference>
<dbReference type="Pfam" id="PF00291">
    <property type="entry name" value="PALP"/>
    <property type="match status" value="1"/>
</dbReference>
<evidence type="ECO:0000256" key="12">
    <source>
        <dbReference type="RuleBase" id="RU362012"/>
    </source>
</evidence>
<dbReference type="InterPro" id="IPR011820">
    <property type="entry name" value="IlvA"/>
</dbReference>